<dbReference type="AlphaFoldDB" id="A0A934HUF5"/>
<dbReference type="PANTHER" id="PTHR13754">
    <property type="entry name" value="METALLO-BETA-LACTAMASE SUPERFAMILY PROTEIN"/>
    <property type="match status" value="1"/>
</dbReference>
<keyword evidence="3" id="KW-1185">Reference proteome</keyword>
<dbReference type="PANTHER" id="PTHR13754:SF13">
    <property type="entry name" value="METALLO-BETA-LACTAMASE SUPERFAMILY PROTEIN (AFU_ORTHOLOGUE AFUA_3G07630)"/>
    <property type="match status" value="1"/>
</dbReference>
<gene>
    <name evidence="2" type="ORF">I6U51_05350</name>
</gene>
<dbReference type="Pfam" id="PF00753">
    <property type="entry name" value="Lactamase_B"/>
    <property type="match status" value="1"/>
</dbReference>
<dbReference type="InterPro" id="IPR001279">
    <property type="entry name" value="Metallo-B-lactamas"/>
</dbReference>
<accession>A0A934HUF5</accession>
<dbReference type="EMBL" id="JAEEGB010000005">
    <property type="protein sequence ID" value="MBI6872134.1"/>
    <property type="molecule type" value="Genomic_DNA"/>
</dbReference>
<evidence type="ECO:0000313" key="2">
    <source>
        <dbReference type="EMBL" id="MBI6872134.1"/>
    </source>
</evidence>
<organism evidence="2 3">
    <name type="scientific">Clostridium aciditolerans</name>
    <dbReference type="NCBI Taxonomy" id="339861"/>
    <lineage>
        <taxon>Bacteria</taxon>
        <taxon>Bacillati</taxon>
        <taxon>Bacillota</taxon>
        <taxon>Clostridia</taxon>
        <taxon>Eubacteriales</taxon>
        <taxon>Clostridiaceae</taxon>
        <taxon>Clostridium</taxon>
    </lineage>
</organism>
<dbReference type="CDD" id="cd07713">
    <property type="entry name" value="DHPS-like_MBL-fold"/>
    <property type="match status" value="1"/>
</dbReference>
<dbReference type="Proteomes" id="UP000622687">
    <property type="component" value="Unassembled WGS sequence"/>
</dbReference>
<dbReference type="InterPro" id="IPR041712">
    <property type="entry name" value="DHPS-like_MBL-fold"/>
</dbReference>
<sequence>MKITVLIENTKGELEDLINEHGLSLYIEKGNKRILFDTGKTNNFIVNAQKLGINLENIDVVVLSHGHADHGGGLLSFLKINNRAKIYMKRKVFGDYYSGNILFKKSIGINKEVFEKYSSRIEYIDNFTEIMEDVFIITDIQRNHKVPEGNKYLFVKEGTKIVNDKFEHELIMVIKENKGICMFSGCSHNGAVNMIEAVNKLFPGTSIKALIGGFHLAKIPAIDIFSTSQDEIDLIINKIVNEKIEKVYTGHCTGEKAYNKLKQGLGNKIEYIRTGSEVQI</sequence>
<protein>
    <submittedName>
        <fullName evidence="2">MBL fold metallo-hydrolase</fullName>
    </submittedName>
</protein>
<dbReference type="InterPro" id="IPR036866">
    <property type="entry name" value="RibonucZ/Hydroxyglut_hydro"/>
</dbReference>
<dbReference type="Gene3D" id="3.60.15.10">
    <property type="entry name" value="Ribonuclease Z/Hydroxyacylglutathione hydrolase-like"/>
    <property type="match status" value="1"/>
</dbReference>
<feature type="domain" description="Metallo-beta-lactamase" evidence="1">
    <location>
        <begin position="21"/>
        <end position="251"/>
    </location>
</feature>
<evidence type="ECO:0000259" key="1">
    <source>
        <dbReference type="SMART" id="SM00849"/>
    </source>
</evidence>
<dbReference type="InterPro" id="IPR052926">
    <property type="entry name" value="Metallo-beta-lactamase_dom"/>
</dbReference>
<name>A0A934HUF5_9CLOT</name>
<evidence type="ECO:0000313" key="3">
    <source>
        <dbReference type="Proteomes" id="UP000622687"/>
    </source>
</evidence>
<reference evidence="2" key="1">
    <citation type="submission" date="2020-12" db="EMBL/GenBank/DDBJ databases">
        <title>Clostridium thailandense sp. nov., a novel acetogenic bacterium isolated from peat land soil in Thailand.</title>
        <authorList>
            <person name="Chaikitkaew S."/>
            <person name="Birkeland N.K."/>
        </authorList>
    </citation>
    <scope>NUCLEOTIDE SEQUENCE</scope>
    <source>
        <strain evidence="2">DSM 17425</strain>
    </source>
</reference>
<dbReference type="RefSeq" id="WP_211141609.1">
    <property type="nucleotide sequence ID" value="NZ_JAEEGB010000005.1"/>
</dbReference>
<proteinExistence type="predicted"/>
<comment type="caution">
    <text evidence="2">The sequence shown here is derived from an EMBL/GenBank/DDBJ whole genome shotgun (WGS) entry which is preliminary data.</text>
</comment>
<dbReference type="SUPFAM" id="SSF56281">
    <property type="entry name" value="Metallo-hydrolase/oxidoreductase"/>
    <property type="match status" value="1"/>
</dbReference>
<dbReference type="GO" id="GO:0016740">
    <property type="term" value="F:transferase activity"/>
    <property type="evidence" value="ECO:0007669"/>
    <property type="project" value="TreeGrafter"/>
</dbReference>
<dbReference type="SMART" id="SM00849">
    <property type="entry name" value="Lactamase_B"/>
    <property type="match status" value="1"/>
</dbReference>